<dbReference type="InParanoid" id="K1W4V7"/>
<dbReference type="PANTHER" id="PTHR10543:SF89">
    <property type="entry name" value="CAROTENOID 9,10(9',10')-CLEAVAGE DIOXYGENASE 1"/>
    <property type="match status" value="1"/>
</dbReference>
<dbReference type="GO" id="GO:0010436">
    <property type="term" value="F:carotenoid dioxygenase activity"/>
    <property type="evidence" value="ECO:0007669"/>
    <property type="project" value="TreeGrafter"/>
</dbReference>
<feature type="compositionally biased region" description="Basic residues" evidence="6">
    <location>
        <begin position="142"/>
        <end position="152"/>
    </location>
</feature>
<keyword evidence="3" id="KW-0560">Oxidoreductase</keyword>
<gene>
    <name evidence="7" type="ORF">MBM_09828</name>
</gene>
<evidence type="ECO:0000256" key="3">
    <source>
        <dbReference type="ARBA" id="ARBA00023002"/>
    </source>
</evidence>
<evidence type="ECO:0000313" key="8">
    <source>
        <dbReference type="Proteomes" id="UP000006753"/>
    </source>
</evidence>
<dbReference type="GO" id="GO:0016121">
    <property type="term" value="P:carotene catabolic process"/>
    <property type="evidence" value="ECO:0007669"/>
    <property type="project" value="TreeGrafter"/>
</dbReference>
<evidence type="ECO:0000256" key="4">
    <source>
        <dbReference type="ARBA" id="ARBA00023004"/>
    </source>
</evidence>
<dbReference type="PANTHER" id="PTHR10543">
    <property type="entry name" value="BETA-CAROTENE DIOXYGENASE"/>
    <property type="match status" value="1"/>
</dbReference>
<keyword evidence="8" id="KW-1185">Reference proteome</keyword>
<dbReference type="GeneID" id="18765763"/>
<comment type="similarity">
    <text evidence="1">Belongs to the carotenoid oxygenase family.</text>
</comment>
<feature type="binding site" evidence="5">
    <location>
        <position position="691"/>
    </location>
    <ligand>
        <name>Fe cation</name>
        <dbReference type="ChEBI" id="CHEBI:24875"/>
        <note>catalytic</note>
    </ligand>
</feature>
<keyword evidence="4 5" id="KW-0408">Iron</keyword>
<dbReference type="Proteomes" id="UP000006753">
    <property type="component" value="Unassembled WGS sequence"/>
</dbReference>
<dbReference type="Pfam" id="PF03055">
    <property type="entry name" value="RPE65"/>
    <property type="match status" value="1"/>
</dbReference>
<evidence type="ECO:0000313" key="7">
    <source>
        <dbReference type="EMBL" id="EKD11965.1"/>
    </source>
</evidence>
<dbReference type="OrthoDB" id="1069523at2759"/>
<evidence type="ECO:0000256" key="6">
    <source>
        <dbReference type="SAM" id="MobiDB-lite"/>
    </source>
</evidence>
<dbReference type="InterPro" id="IPR004294">
    <property type="entry name" value="Carotenoid_Oase"/>
</dbReference>
<keyword evidence="2 5" id="KW-0479">Metal-binding</keyword>
<feature type="binding site" evidence="5">
    <location>
        <position position="501"/>
    </location>
    <ligand>
        <name>Fe cation</name>
        <dbReference type="ChEBI" id="CHEBI:24875"/>
        <note>catalytic</note>
    </ligand>
</feature>
<keyword evidence="7" id="KW-0223">Dioxygenase</keyword>
<name>K1W4V7_MARBU</name>
<feature type="binding site" evidence="5">
    <location>
        <position position="429"/>
    </location>
    <ligand>
        <name>Fe cation</name>
        <dbReference type="ChEBI" id="CHEBI:24875"/>
        <note>catalytic</note>
    </ligand>
</feature>
<dbReference type="EMBL" id="JH921471">
    <property type="protein sequence ID" value="EKD11965.1"/>
    <property type="molecule type" value="Genomic_DNA"/>
</dbReference>
<dbReference type="KEGG" id="mbe:MBM_09828"/>
<dbReference type="OMA" id="KMFPEAG"/>
<feature type="region of interest" description="Disordered" evidence="6">
    <location>
        <begin position="142"/>
        <end position="203"/>
    </location>
</feature>
<dbReference type="eggNOG" id="KOG1285">
    <property type="taxonomic scope" value="Eukaryota"/>
</dbReference>
<dbReference type="AlphaFoldDB" id="K1W4V7"/>
<accession>K1W4V7</accession>
<evidence type="ECO:0000256" key="2">
    <source>
        <dbReference type="ARBA" id="ARBA00022723"/>
    </source>
</evidence>
<dbReference type="HOGENOM" id="CLU_380856_0_0_1"/>
<evidence type="ECO:0000256" key="5">
    <source>
        <dbReference type="PIRSR" id="PIRSR604294-1"/>
    </source>
</evidence>
<evidence type="ECO:0000256" key="1">
    <source>
        <dbReference type="ARBA" id="ARBA00006787"/>
    </source>
</evidence>
<reference evidence="7 8" key="1">
    <citation type="journal article" date="2012" name="BMC Genomics">
        <title>Sequencing the genome of Marssonina brunnea reveals fungus-poplar co-evolution.</title>
        <authorList>
            <person name="Zhu S."/>
            <person name="Cao Y.-Z."/>
            <person name="Jiang C."/>
            <person name="Tan B.-Y."/>
            <person name="Wang Z."/>
            <person name="Feng S."/>
            <person name="Zhang L."/>
            <person name="Su X.-H."/>
            <person name="Brejova B."/>
            <person name="Vinar T."/>
            <person name="Xu M."/>
            <person name="Wang M.-X."/>
            <person name="Zhang S.-G."/>
            <person name="Huang M.-R."/>
            <person name="Wu R."/>
            <person name="Zhou Y."/>
        </authorList>
    </citation>
    <scope>NUCLEOTIDE SEQUENCE [LARGE SCALE GENOMIC DNA]</scope>
    <source>
        <strain evidence="7 8">MB_m1</strain>
    </source>
</reference>
<dbReference type="GO" id="GO:0046872">
    <property type="term" value="F:metal ion binding"/>
    <property type="evidence" value="ECO:0007669"/>
    <property type="project" value="UniProtKB-KW"/>
</dbReference>
<protein>
    <submittedName>
        <fullName evidence="7">Lignostilbene dioxygenase</fullName>
    </submittedName>
</protein>
<feature type="compositionally biased region" description="Low complexity" evidence="6">
    <location>
        <begin position="162"/>
        <end position="171"/>
    </location>
</feature>
<feature type="binding site" evidence="5">
    <location>
        <position position="378"/>
    </location>
    <ligand>
        <name>Fe cation</name>
        <dbReference type="ChEBI" id="CHEBI:24875"/>
        <note>catalytic</note>
    </ligand>
</feature>
<sequence length="727" mass="81986">MSSYQVTIRAVYVEGMPQLDEATEEEPLGVLRTPAPLAAGNSHMEGRRWVNGPVQYCTGRWEFLHPAPAGMFVIGKGVQRLSLPTLLSQAHAHSSTTTIVVLRLTTTYYDYDYDYVQRTTFYYSSRTIFYRVEVLHYEKNHSKNNHHNHHNHSKDENDNNKNTKTATMTINSSSTASEHIPPPDVPLSKPAATEDSSPPPKVPAAQAYLYGLQPSWPVAKDLAGSDLPCRVEGELSDLVVYGSVPKEIDGTFYRVMCDPFVPPVEGNVPLDGDGTISAFRFHNGTVDMKLRYIETERYKLERNAKKALFGLYRNPFTHHPCVRAAVDSTANTNLVFWANKLLGLKEGGLPYACDPHTLDTLSYDPFGDQVKSKTFTAHPKIDPFNEELVVFGYEAKGLATTDIVSYTLDKNGVKTEELWLHSPWVAAIHDCVITENWLVLVLWPFETNMERLKAKKQHWAWNYNLPVTFIVIPRRKSTPLPPGWQPGETRYYQWKNCMAIHTGCAWEDAATGKIYLETSRVHDNAFPFFPPDDGRMPSPDSKADYVRWELDPSAATGSSIPDPLVILDFPSEFPRMDERFMTKKSNIFFIDAFLPDRSDSGKNIYQGLNSLAMHDHRTGSTRFFYAGDSSNVQEPVFVPRSETAEEGDGWVIAMVQRPLERCCDLVVIDTREFEKPVAIVRCPVPLKVQIHGNWVDGKDLAKVEGAENFVRQFEAVKISGRGSLEPL</sequence>
<proteinExistence type="inferred from homology"/>
<organism evidence="7 8">
    <name type="scientific">Marssonina brunnea f. sp. multigermtubi (strain MB_m1)</name>
    <name type="common">Marssonina leaf spot fungus</name>
    <dbReference type="NCBI Taxonomy" id="1072389"/>
    <lineage>
        <taxon>Eukaryota</taxon>
        <taxon>Fungi</taxon>
        <taxon>Dikarya</taxon>
        <taxon>Ascomycota</taxon>
        <taxon>Pezizomycotina</taxon>
        <taxon>Leotiomycetes</taxon>
        <taxon>Helotiales</taxon>
        <taxon>Drepanopezizaceae</taxon>
        <taxon>Drepanopeziza</taxon>
    </lineage>
</organism>
<comment type="cofactor">
    <cofactor evidence="5">
        <name>Fe(2+)</name>
        <dbReference type="ChEBI" id="CHEBI:29033"/>
    </cofactor>
    <text evidence="5">Binds 1 Fe(2+) ion per subunit.</text>
</comment>